<dbReference type="InterPro" id="IPR005551">
    <property type="entry name" value="CitX"/>
</dbReference>
<comment type="catalytic activity">
    <reaction evidence="4">
        <text>apo-[citrate lyase ACP] + 2'-(5''-triphospho-alpha-D-ribosyl)-3'-dephospho-CoA = holo-[citrate lyase ACP] + diphosphate</text>
        <dbReference type="Rhea" id="RHEA:16333"/>
        <dbReference type="Rhea" id="RHEA-COMP:10157"/>
        <dbReference type="Rhea" id="RHEA-COMP:10158"/>
        <dbReference type="ChEBI" id="CHEBI:29999"/>
        <dbReference type="ChEBI" id="CHEBI:33019"/>
        <dbReference type="ChEBI" id="CHEBI:61378"/>
        <dbReference type="ChEBI" id="CHEBI:82683"/>
        <dbReference type="EC" id="2.7.7.61"/>
    </reaction>
</comment>
<organism evidence="5 6">
    <name type="scientific">Alloprevotella tannerae</name>
    <dbReference type="NCBI Taxonomy" id="76122"/>
    <lineage>
        <taxon>Bacteria</taxon>
        <taxon>Pseudomonadati</taxon>
        <taxon>Bacteroidota</taxon>
        <taxon>Bacteroidia</taxon>
        <taxon>Bacteroidales</taxon>
        <taxon>Prevotellaceae</taxon>
        <taxon>Alloprevotella</taxon>
    </lineage>
</organism>
<dbReference type="Pfam" id="PF03802">
    <property type="entry name" value="CitX"/>
    <property type="match status" value="1"/>
</dbReference>
<dbReference type="GO" id="GO:0016829">
    <property type="term" value="F:lyase activity"/>
    <property type="evidence" value="ECO:0007669"/>
    <property type="project" value="UniProtKB-KW"/>
</dbReference>
<accession>A0A929RX70</accession>
<evidence type="ECO:0000256" key="3">
    <source>
        <dbReference type="ARBA" id="ARBA00022695"/>
    </source>
</evidence>
<protein>
    <recommendedName>
        <fullName evidence="1">citrate lyase holo-[acyl-carrier protein] synthase</fullName>
        <ecNumber evidence="1">2.7.7.61</ecNumber>
    </recommendedName>
</protein>
<keyword evidence="3 5" id="KW-0548">Nucleotidyltransferase</keyword>
<evidence type="ECO:0000256" key="2">
    <source>
        <dbReference type="ARBA" id="ARBA00022679"/>
    </source>
</evidence>
<evidence type="ECO:0000256" key="4">
    <source>
        <dbReference type="ARBA" id="ARBA00048574"/>
    </source>
</evidence>
<dbReference type="EMBL" id="JABZGR010000011">
    <property type="protein sequence ID" value="MBF0970356.1"/>
    <property type="molecule type" value="Genomic_DNA"/>
</dbReference>
<name>A0A929RX70_9BACT</name>
<reference evidence="5" key="1">
    <citation type="submission" date="2020-04" db="EMBL/GenBank/DDBJ databases">
        <title>Deep metagenomics examines the oral microbiome during advanced dental caries in children, revealing novel taxa and co-occurrences with host molecules.</title>
        <authorList>
            <person name="Baker J.L."/>
            <person name="Morton J.T."/>
            <person name="Dinis M."/>
            <person name="Alvarez R."/>
            <person name="Tran N.C."/>
            <person name="Knight R."/>
            <person name="Edlund A."/>
        </authorList>
    </citation>
    <scope>NUCLEOTIDE SEQUENCE</scope>
    <source>
        <strain evidence="5">JCVI_34_bin.1</strain>
    </source>
</reference>
<dbReference type="Proteomes" id="UP000704068">
    <property type="component" value="Unassembled WGS sequence"/>
</dbReference>
<dbReference type="NCBIfam" id="TIGR03124">
    <property type="entry name" value="citrate_citX"/>
    <property type="match status" value="1"/>
</dbReference>
<keyword evidence="5" id="KW-0456">Lyase</keyword>
<comment type="caution">
    <text evidence="5">The sequence shown here is derived from an EMBL/GenBank/DDBJ whole genome shotgun (WGS) entry which is preliminary data.</text>
</comment>
<dbReference type="GO" id="GO:0050519">
    <property type="term" value="F:holo-citrate lyase synthase activity"/>
    <property type="evidence" value="ECO:0007669"/>
    <property type="project" value="UniProtKB-EC"/>
</dbReference>
<dbReference type="RefSeq" id="WP_303763715.1">
    <property type="nucleotide sequence ID" value="NZ_CAUOSC010000015.1"/>
</dbReference>
<proteinExistence type="predicted"/>
<dbReference type="EC" id="2.7.7.61" evidence="1"/>
<keyword evidence="2 5" id="KW-0808">Transferase</keyword>
<gene>
    <name evidence="5" type="primary">citX</name>
    <name evidence="5" type="ORF">HXK21_04875</name>
</gene>
<dbReference type="AlphaFoldDB" id="A0A929RX70"/>
<evidence type="ECO:0000313" key="5">
    <source>
        <dbReference type="EMBL" id="MBF0970356.1"/>
    </source>
</evidence>
<evidence type="ECO:0000313" key="6">
    <source>
        <dbReference type="Proteomes" id="UP000704068"/>
    </source>
</evidence>
<dbReference type="GO" id="GO:0051191">
    <property type="term" value="P:prosthetic group biosynthetic process"/>
    <property type="evidence" value="ECO:0007669"/>
    <property type="project" value="InterPro"/>
</dbReference>
<evidence type="ECO:0000256" key="1">
    <source>
        <dbReference type="ARBA" id="ARBA00012524"/>
    </source>
</evidence>
<sequence length="169" mass="19084">MGVTLDQLLASRENRWAKQQALLQENPLATLVCLTVIMPGSVKRNSQSLIVARAAVEAVRTAFGERLLQMEELDLETGYEAYLLVSLSIPEAKTIACDVEEQHPLGRLFDVDVIQKDGAPASRKTIGRAPRRCLLCDRDARYCMRDHSHTQEEIHKRIDQLVADYVQRL</sequence>